<keyword evidence="4" id="KW-1185">Reference proteome</keyword>
<evidence type="ECO:0000256" key="1">
    <source>
        <dbReference type="SAM" id="MobiDB-lite"/>
    </source>
</evidence>
<feature type="region of interest" description="Disordered" evidence="1">
    <location>
        <begin position="258"/>
        <end position="281"/>
    </location>
</feature>
<evidence type="ECO:0000256" key="2">
    <source>
        <dbReference type="SAM" id="SignalP"/>
    </source>
</evidence>
<proteinExistence type="predicted"/>
<feature type="signal peptide" evidence="2">
    <location>
        <begin position="1"/>
        <end position="23"/>
    </location>
</feature>
<dbReference type="KEGG" id="hcu:MUN79_16470"/>
<reference evidence="3" key="1">
    <citation type="submission" date="2022-04" db="EMBL/GenBank/DDBJ databases">
        <title>Hymenobacter sp. isolated from the air.</title>
        <authorList>
            <person name="Won M."/>
            <person name="Lee C.-M."/>
            <person name="Woen H.-Y."/>
            <person name="Kwon S.-W."/>
        </authorList>
    </citation>
    <scope>NUCLEOTIDE SEQUENCE</scope>
    <source>
        <strain evidence="3">5116S-3</strain>
    </source>
</reference>
<protein>
    <submittedName>
        <fullName evidence="3">Uncharacterized protein</fullName>
    </submittedName>
</protein>
<feature type="chain" id="PRO_5035925029" evidence="2">
    <location>
        <begin position="24"/>
        <end position="328"/>
    </location>
</feature>
<name>A0A8T9PYL3_9BACT</name>
<evidence type="ECO:0000313" key="4">
    <source>
        <dbReference type="Proteomes" id="UP000831796"/>
    </source>
</evidence>
<sequence>MRHFRLLFSLVFLLVASLGPLHAQVEAPAAANKRLFDRTVDELNFRTMETVYDKSFTRNKFPVTLRSHKARKEFDGFGGNANLRKLFLNYNDVSERFKSRFGKGRTDLAEFEKQLNTLLIDKNFEFFIRVLPRDERVALIRSLQRSIKQASAQFNASEDPNPEDVAVDEAAVPPADIDAIPATTVVAEDPTPQPEPSVGSPRTATGPTVRPLDITVRHDWVDYLALLLSATSTLLLFHLIANVLPDLRARLDGLAEELEERQPTDASRPASVPPALCPRTATATKTTRNRLGIAPYRVMVACVKLFCFPLSLSISLANQQLSALPSTY</sequence>
<dbReference type="RefSeq" id="WP_244673756.1">
    <property type="nucleotide sequence ID" value="NZ_CP095046.1"/>
</dbReference>
<evidence type="ECO:0000313" key="3">
    <source>
        <dbReference type="EMBL" id="UOQ70334.1"/>
    </source>
</evidence>
<accession>A0A8T9PYL3</accession>
<gene>
    <name evidence="3" type="ORF">MUN79_16470</name>
</gene>
<keyword evidence="2" id="KW-0732">Signal</keyword>
<feature type="region of interest" description="Disordered" evidence="1">
    <location>
        <begin position="187"/>
        <end position="206"/>
    </location>
</feature>
<dbReference type="AlphaFoldDB" id="A0A8T9PYL3"/>
<dbReference type="EMBL" id="CP095046">
    <property type="protein sequence ID" value="UOQ70334.1"/>
    <property type="molecule type" value="Genomic_DNA"/>
</dbReference>
<organism evidence="3 4">
    <name type="scientific">Hymenobacter cellulosilyticus</name>
    <dbReference type="NCBI Taxonomy" id="2932248"/>
    <lineage>
        <taxon>Bacteria</taxon>
        <taxon>Pseudomonadati</taxon>
        <taxon>Bacteroidota</taxon>
        <taxon>Cytophagia</taxon>
        <taxon>Cytophagales</taxon>
        <taxon>Hymenobacteraceae</taxon>
        <taxon>Hymenobacter</taxon>
    </lineage>
</organism>
<dbReference type="Proteomes" id="UP000831796">
    <property type="component" value="Chromosome"/>
</dbReference>